<proteinExistence type="predicted"/>
<dbReference type="NCBIfam" id="TIGR01484">
    <property type="entry name" value="HAD-SF-IIB"/>
    <property type="match status" value="1"/>
</dbReference>
<reference evidence="1 2" key="1">
    <citation type="submission" date="2016-02" db="EMBL/GenBank/DDBJ databases">
        <title>Genome sequence of Clostridium thermobutyricum DSM 4928.</title>
        <authorList>
            <person name="Poehlein A."/>
            <person name="Daniel R."/>
        </authorList>
    </citation>
    <scope>NUCLEOTIDE SEQUENCE [LARGE SCALE GENOMIC DNA]</scope>
    <source>
        <strain evidence="1 2">DSM 4928</strain>
    </source>
</reference>
<dbReference type="Pfam" id="PF08282">
    <property type="entry name" value="Hydrolase_3"/>
    <property type="match status" value="1"/>
</dbReference>
<organism evidence="1 2">
    <name type="scientific">Clostridium thermobutyricum DSM 4928</name>
    <dbReference type="NCBI Taxonomy" id="1121339"/>
    <lineage>
        <taxon>Bacteria</taxon>
        <taxon>Bacillati</taxon>
        <taxon>Bacillota</taxon>
        <taxon>Clostridia</taxon>
        <taxon>Eubacteriales</taxon>
        <taxon>Clostridiaceae</taxon>
        <taxon>Clostridium</taxon>
    </lineage>
</organism>
<keyword evidence="1" id="KW-0378">Hydrolase</keyword>
<protein>
    <submittedName>
        <fullName evidence="1">Putative phosphatase YwpJ</fullName>
        <ecNumber evidence="1">3.1.3.-</ecNumber>
    </submittedName>
</protein>
<dbReference type="InterPro" id="IPR006379">
    <property type="entry name" value="HAD-SF_hydro_IIB"/>
</dbReference>
<accession>A0A1V4SXG6</accession>
<dbReference type="PROSITE" id="PS01229">
    <property type="entry name" value="COF_2"/>
    <property type="match status" value="1"/>
</dbReference>
<dbReference type="NCBIfam" id="TIGR00099">
    <property type="entry name" value="Cof-subfamily"/>
    <property type="match status" value="1"/>
</dbReference>
<dbReference type="PANTHER" id="PTHR10000">
    <property type="entry name" value="PHOSPHOSERINE PHOSPHATASE"/>
    <property type="match status" value="1"/>
</dbReference>
<dbReference type="GO" id="GO:0000287">
    <property type="term" value="F:magnesium ion binding"/>
    <property type="evidence" value="ECO:0007669"/>
    <property type="project" value="TreeGrafter"/>
</dbReference>
<evidence type="ECO:0000313" key="2">
    <source>
        <dbReference type="Proteomes" id="UP000191448"/>
    </source>
</evidence>
<comment type="caution">
    <text evidence="1">The sequence shown here is derived from an EMBL/GenBank/DDBJ whole genome shotgun (WGS) entry which is preliminary data.</text>
</comment>
<dbReference type="InterPro" id="IPR023214">
    <property type="entry name" value="HAD_sf"/>
</dbReference>
<dbReference type="CDD" id="cd07516">
    <property type="entry name" value="HAD_Pase"/>
    <property type="match status" value="1"/>
</dbReference>
<dbReference type="SUPFAM" id="SSF56784">
    <property type="entry name" value="HAD-like"/>
    <property type="match status" value="1"/>
</dbReference>
<dbReference type="PANTHER" id="PTHR10000:SF55">
    <property type="entry name" value="5-AMINO-6-(5-PHOSPHO-D-RIBITYLAMINO)URACIL PHOSPHATASE YCSE"/>
    <property type="match status" value="1"/>
</dbReference>
<dbReference type="OrthoDB" id="9781413at2"/>
<dbReference type="EMBL" id="LTAY01000025">
    <property type="protein sequence ID" value="OPX49342.1"/>
    <property type="molecule type" value="Genomic_DNA"/>
</dbReference>
<dbReference type="PROSITE" id="PS01228">
    <property type="entry name" value="COF_1"/>
    <property type="match status" value="1"/>
</dbReference>
<dbReference type="GO" id="GO:0016791">
    <property type="term" value="F:phosphatase activity"/>
    <property type="evidence" value="ECO:0007669"/>
    <property type="project" value="TreeGrafter"/>
</dbReference>
<dbReference type="SFLD" id="SFLDG01144">
    <property type="entry name" value="C2.B.4:_PGP_Like"/>
    <property type="match status" value="1"/>
</dbReference>
<dbReference type="AlphaFoldDB" id="A0A1V4SXG6"/>
<dbReference type="Gene3D" id="3.30.1240.10">
    <property type="match status" value="1"/>
</dbReference>
<sequence length="290" mass="32466">MKLIAIDLDGTLLNSNHQISNKDICTIKKAQSFGITVVISTGRTFDSAKSILENHNIVVPYIITCNGSIINDFSGNILYSFPVDKSSLEKVVSFLHFNNYYFSLASSDSRLFPKYDKNILIADFYEAKINNPDLKEEDLDNLINLFYDGKTFDGKVFNNIQDMISTEEDIYGICAVSFSNEKLENGIKAFKDIKNLSIFKSAYNNFELINENSSKGQAIKILCNHLGIDLKDTMAIGDNQNDLSMFEIVQFSVAMENAYDSIKEKCSFVTLNNNSSGVGHAIENILELTV</sequence>
<dbReference type="SFLD" id="SFLDS00003">
    <property type="entry name" value="Haloacid_Dehalogenase"/>
    <property type="match status" value="1"/>
</dbReference>
<dbReference type="RefSeq" id="WP_158082652.1">
    <property type="nucleotide sequence ID" value="NZ_LTAY01000025.1"/>
</dbReference>
<gene>
    <name evidence="1" type="primary">ywpJ_1</name>
    <name evidence="1" type="ORF">CLTHE_07240</name>
</gene>
<dbReference type="SFLD" id="SFLDG01140">
    <property type="entry name" value="C2.B:_Phosphomannomutase_and_P"/>
    <property type="match status" value="1"/>
</dbReference>
<dbReference type="InterPro" id="IPR000150">
    <property type="entry name" value="Cof"/>
</dbReference>
<dbReference type="GO" id="GO:0005829">
    <property type="term" value="C:cytosol"/>
    <property type="evidence" value="ECO:0007669"/>
    <property type="project" value="TreeGrafter"/>
</dbReference>
<dbReference type="Gene3D" id="3.40.50.1000">
    <property type="entry name" value="HAD superfamily/HAD-like"/>
    <property type="match status" value="1"/>
</dbReference>
<evidence type="ECO:0000313" key="1">
    <source>
        <dbReference type="EMBL" id="OPX49342.1"/>
    </source>
</evidence>
<dbReference type="InterPro" id="IPR036412">
    <property type="entry name" value="HAD-like_sf"/>
</dbReference>
<dbReference type="EC" id="3.1.3.-" evidence="1"/>
<dbReference type="Proteomes" id="UP000191448">
    <property type="component" value="Unassembled WGS sequence"/>
</dbReference>
<name>A0A1V4SXG6_9CLOT</name>